<organism evidence="8 9">
    <name type="scientific">Agathobacter rectalis</name>
    <dbReference type="NCBI Taxonomy" id="39491"/>
    <lineage>
        <taxon>Bacteria</taxon>
        <taxon>Bacillati</taxon>
        <taxon>Bacillota</taxon>
        <taxon>Clostridia</taxon>
        <taxon>Lachnospirales</taxon>
        <taxon>Lachnospiraceae</taxon>
        <taxon>Agathobacter</taxon>
    </lineage>
</organism>
<dbReference type="EMBL" id="JAAILW010000001">
    <property type="protein sequence ID" value="NSC25867.1"/>
    <property type="molecule type" value="Genomic_DNA"/>
</dbReference>
<comment type="caution">
    <text evidence="8">The sequence shown here is derived from an EMBL/GenBank/DDBJ whole genome shotgun (WGS) entry which is preliminary data.</text>
</comment>
<accession>A0AAX0BBT9</accession>
<dbReference type="GO" id="GO:0006000">
    <property type="term" value="P:fructose metabolic process"/>
    <property type="evidence" value="ECO:0007669"/>
    <property type="project" value="UniProtKB-ARBA"/>
</dbReference>
<dbReference type="SUPFAM" id="SSF53613">
    <property type="entry name" value="Ribokinase-like"/>
    <property type="match status" value="1"/>
</dbReference>
<dbReference type="PROSITE" id="PS00584">
    <property type="entry name" value="PFKB_KINASES_2"/>
    <property type="match status" value="1"/>
</dbReference>
<dbReference type="InterPro" id="IPR011611">
    <property type="entry name" value="PfkB_dom"/>
</dbReference>
<dbReference type="Proteomes" id="UP001193670">
    <property type="component" value="Unassembled WGS sequence"/>
</dbReference>
<evidence type="ECO:0000313" key="9">
    <source>
        <dbReference type="Proteomes" id="UP001193670"/>
    </source>
</evidence>
<feature type="domain" description="Carbohydrate kinase PfkB" evidence="7">
    <location>
        <begin position="6"/>
        <end position="310"/>
    </location>
</feature>
<dbReference type="InterPro" id="IPR029056">
    <property type="entry name" value="Ribokinase-like"/>
</dbReference>
<reference evidence="8" key="1">
    <citation type="journal article" date="2020" name="Cell Host Microbe">
        <title>Functional and Genomic Variation between Human-Derived Isolates of Lachnospiraceae Reveals Inter- and Intra-Species Diversity.</title>
        <authorList>
            <person name="Sorbara M.T."/>
            <person name="Littmann E.R."/>
            <person name="Fontana E."/>
            <person name="Moody T.U."/>
            <person name="Kohout C.E."/>
            <person name="Gjonbalaj M."/>
            <person name="Eaton V."/>
            <person name="Seok R."/>
            <person name="Leiner I.M."/>
            <person name="Pamer E.G."/>
        </authorList>
    </citation>
    <scope>NUCLEOTIDE SEQUENCE</scope>
    <source>
        <strain evidence="8">MSK.17.79</strain>
    </source>
</reference>
<keyword evidence="3" id="KW-0547">Nucleotide-binding</keyword>
<sequence>MEEKVDIVALGELLIDFTEAGHSQGGRKLFEQNPGGAPANLLTVASHFGYRTSFIGKVGNDMHGKFLKRTLQTEGINTDAIVEDQDYFTTLAFVEIGENGERNFSFARKPGADTQLKKEELDQMLISGCRIFHFGSLSLTDEPAESATIEAVKMAKAVGVLISYDPNYRPSLWKSKEYAVKKMKSVVELVDVMKVSDEESILLTGAKSYEQAAEEILAMGPKLVAITLGEHGVLMATKSRKEIIKAFQTHAVDTTGAGDSFWGGVLCSILSINKPVEKMEWEEIRKCAVLGNAVAGLCVQKRGGIPAIPTKEAVFEFMQRAYKSK</sequence>
<evidence type="ECO:0000256" key="6">
    <source>
        <dbReference type="RuleBase" id="RU003704"/>
    </source>
</evidence>
<evidence type="ECO:0000256" key="4">
    <source>
        <dbReference type="ARBA" id="ARBA00022777"/>
    </source>
</evidence>
<dbReference type="RefSeq" id="WP_173839883.1">
    <property type="nucleotide sequence ID" value="NZ_JAAILW010000001.1"/>
</dbReference>
<name>A0AAX0BBT9_9FIRM</name>
<evidence type="ECO:0000256" key="5">
    <source>
        <dbReference type="ARBA" id="ARBA00022840"/>
    </source>
</evidence>
<reference evidence="8" key="2">
    <citation type="submission" date="2020-02" db="EMBL/GenBank/DDBJ databases">
        <authorList>
            <person name="Littmann E."/>
            <person name="Sorbara M."/>
        </authorList>
    </citation>
    <scope>NUCLEOTIDE SEQUENCE</scope>
    <source>
        <strain evidence="8">MSK.17.79</strain>
    </source>
</reference>
<dbReference type="InterPro" id="IPR050306">
    <property type="entry name" value="PfkB_Carbo_kinase"/>
</dbReference>
<evidence type="ECO:0000256" key="3">
    <source>
        <dbReference type="ARBA" id="ARBA00022741"/>
    </source>
</evidence>
<gene>
    <name evidence="8" type="ORF">G4319_00645</name>
</gene>
<keyword evidence="2 6" id="KW-0808">Transferase</keyword>
<dbReference type="InterPro" id="IPR002139">
    <property type="entry name" value="Ribo/fructo_kinase"/>
</dbReference>
<evidence type="ECO:0000313" key="8">
    <source>
        <dbReference type="EMBL" id="NSC25867.1"/>
    </source>
</evidence>
<keyword evidence="4 6" id="KW-0418">Kinase</keyword>
<dbReference type="AlphaFoldDB" id="A0AAX0BBT9"/>
<dbReference type="CDD" id="cd01167">
    <property type="entry name" value="bac_FRK"/>
    <property type="match status" value="1"/>
</dbReference>
<dbReference type="InterPro" id="IPR002173">
    <property type="entry name" value="Carboh/pur_kinase_PfkB_CS"/>
</dbReference>
<comment type="similarity">
    <text evidence="1 6">Belongs to the carbohydrate kinase PfkB family.</text>
</comment>
<protein>
    <submittedName>
        <fullName evidence="8">Carbohydrate kinase</fullName>
    </submittedName>
</protein>
<evidence type="ECO:0000256" key="1">
    <source>
        <dbReference type="ARBA" id="ARBA00010688"/>
    </source>
</evidence>
<dbReference type="PANTHER" id="PTHR43085">
    <property type="entry name" value="HEXOKINASE FAMILY MEMBER"/>
    <property type="match status" value="1"/>
</dbReference>
<keyword evidence="5" id="KW-0067">ATP-binding</keyword>
<evidence type="ECO:0000259" key="7">
    <source>
        <dbReference type="Pfam" id="PF00294"/>
    </source>
</evidence>
<proteinExistence type="inferred from homology"/>
<dbReference type="GO" id="GO:0008865">
    <property type="term" value="F:fructokinase activity"/>
    <property type="evidence" value="ECO:0007669"/>
    <property type="project" value="UniProtKB-ARBA"/>
</dbReference>
<dbReference type="PANTHER" id="PTHR43085:SF1">
    <property type="entry name" value="PSEUDOURIDINE KINASE-RELATED"/>
    <property type="match status" value="1"/>
</dbReference>
<evidence type="ECO:0000256" key="2">
    <source>
        <dbReference type="ARBA" id="ARBA00022679"/>
    </source>
</evidence>
<dbReference type="Pfam" id="PF00294">
    <property type="entry name" value="PfkB"/>
    <property type="match status" value="1"/>
</dbReference>
<dbReference type="GO" id="GO:0005524">
    <property type="term" value="F:ATP binding"/>
    <property type="evidence" value="ECO:0007669"/>
    <property type="project" value="UniProtKB-KW"/>
</dbReference>
<dbReference type="GO" id="GO:0008234">
    <property type="term" value="F:cysteine-type peptidase activity"/>
    <property type="evidence" value="ECO:0007669"/>
    <property type="project" value="InterPro"/>
</dbReference>
<dbReference type="PRINTS" id="PR00990">
    <property type="entry name" value="RIBOKINASE"/>
</dbReference>
<dbReference type="Gene3D" id="3.40.1190.20">
    <property type="match status" value="1"/>
</dbReference>